<keyword evidence="9" id="KW-1185">Reference proteome</keyword>
<evidence type="ECO:0000256" key="1">
    <source>
        <dbReference type="ARBA" id="ARBA00004141"/>
    </source>
</evidence>
<name>A0A2R6NT11_9APHY</name>
<evidence type="ECO:0000256" key="5">
    <source>
        <dbReference type="ARBA" id="ARBA00022989"/>
    </source>
</evidence>
<sequence>MPPLLLGVHAPEVPLEPDLRMYFPRPVYDPLGCSPQYVLCVQGIVVCVGGLGMLVASDEMTDKDWPALSRAKGDVFMLVGATLYGFTNATEEFFVRRSPLYEVVGQLGMWGTLINGIQAAALEHEGMKTATWDGATIGLLVAYTGAMFILYTVAPILYRMSSSAYYNISLLTSDFYGLLFGLFLFHYRVYWLYFVAFAVVIGGLIIYFWSATPESQGKLEPRAPEYVHRRRDSDRAVGQV</sequence>
<evidence type="ECO:0000256" key="6">
    <source>
        <dbReference type="ARBA" id="ARBA00023136"/>
    </source>
</evidence>
<dbReference type="Proteomes" id="UP000186601">
    <property type="component" value="Unassembled WGS sequence"/>
</dbReference>
<evidence type="ECO:0000256" key="3">
    <source>
        <dbReference type="ARBA" id="ARBA00022448"/>
    </source>
</evidence>
<dbReference type="PANTHER" id="PTHR14233:SF4">
    <property type="entry name" value="SOLUTE CARRIER FAMILY 35 MEMBER F2"/>
    <property type="match status" value="1"/>
</dbReference>
<comment type="subcellular location">
    <subcellularLocation>
        <location evidence="1">Membrane</location>
        <topology evidence="1">Multi-pass membrane protein</topology>
    </subcellularLocation>
</comment>
<accession>A0A2R6NT11</accession>
<feature type="transmembrane region" description="Helical" evidence="7">
    <location>
        <begin position="36"/>
        <end position="56"/>
    </location>
</feature>
<dbReference type="InterPro" id="IPR052221">
    <property type="entry name" value="SLC35F_Transporter"/>
</dbReference>
<proteinExistence type="inferred from homology"/>
<dbReference type="PANTHER" id="PTHR14233">
    <property type="entry name" value="DUF914-RELATED"/>
    <property type="match status" value="1"/>
</dbReference>
<dbReference type="OrthoDB" id="429955at2759"/>
<evidence type="ECO:0000256" key="2">
    <source>
        <dbReference type="ARBA" id="ARBA00007863"/>
    </source>
</evidence>
<evidence type="ECO:0000313" key="8">
    <source>
        <dbReference type="EMBL" id="PSR76137.1"/>
    </source>
</evidence>
<evidence type="ECO:0008006" key="10">
    <source>
        <dbReference type="Google" id="ProtNLM"/>
    </source>
</evidence>
<gene>
    <name evidence="8" type="ORF">PHLCEN_2v8635</name>
</gene>
<keyword evidence="6 7" id="KW-0472">Membrane</keyword>
<evidence type="ECO:0000256" key="7">
    <source>
        <dbReference type="SAM" id="Phobius"/>
    </source>
</evidence>
<dbReference type="AlphaFoldDB" id="A0A2R6NT11"/>
<keyword evidence="5 7" id="KW-1133">Transmembrane helix</keyword>
<organism evidence="8 9">
    <name type="scientific">Hermanssonia centrifuga</name>
    <dbReference type="NCBI Taxonomy" id="98765"/>
    <lineage>
        <taxon>Eukaryota</taxon>
        <taxon>Fungi</taxon>
        <taxon>Dikarya</taxon>
        <taxon>Basidiomycota</taxon>
        <taxon>Agaricomycotina</taxon>
        <taxon>Agaricomycetes</taxon>
        <taxon>Polyporales</taxon>
        <taxon>Meruliaceae</taxon>
        <taxon>Hermanssonia</taxon>
    </lineage>
</organism>
<dbReference type="InterPro" id="IPR009262">
    <property type="entry name" value="SLC35_F1/F2/F6"/>
</dbReference>
<comment type="caution">
    <text evidence="8">The sequence shown here is derived from an EMBL/GenBank/DDBJ whole genome shotgun (WGS) entry which is preliminary data.</text>
</comment>
<keyword evidence="4 7" id="KW-0812">Transmembrane</keyword>
<keyword evidence="3" id="KW-0813">Transport</keyword>
<feature type="transmembrane region" description="Helical" evidence="7">
    <location>
        <begin position="190"/>
        <end position="209"/>
    </location>
</feature>
<feature type="transmembrane region" description="Helical" evidence="7">
    <location>
        <begin position="164"/>
        <end position="185"/>
    </location>
</feature>
<evidence type="ECO:0000256" key="4">
    <source>
        <dbReference type="ARBA" id="ARBA00022692"/>
    </source>
</evidence>
<dbReference type="Pfam" id="PF06027">
    <property type="entry name" value="SLC35F"/>
    <property type="match status" value="1"/>
</dbReference>
<protein>
    <recommendedName>
        <fullName evidence="10">Solute carrier family 35 member F1</fullName>
    </recommendedName>
</protein>
<dbReference type="GO" id="GO:0022857">
    <property type="term" value="F:transmembrane transporter activity"/>
    <property type="evidence" value="ECO:0007669"/>
    <property type="project" value="InterPro"/>
</dbReference>
<reference evidence="8 9" key="1">
    <citation type="submission" date="2018-02" db="EMBL/GenBank/DDBJ databases">
        <title>Genome sequence of the basidiomycete white-rot fungus Phlebia centrifuga.</title>
        <authorList>
            <person name="Granchi Z."/>
            <person name="Peng M."/>
            <person name="de Vries R.P."/>
            <person name="Hilden K."/>
            <person name="Makela M.R."/>
            <person name="Grigoriev I."/>
            <person name="Riley R."/>
        </authorList>
    </citation>
    <scope>NUCLEOTIDE SEQUENCE [LARGE SCALE GENOMIC DNA]</scope>
    <source>
        <strain evidence="8 9">FBCC195</strain>
    </source>
</reference>
<feature type="transmembrane region" description="Helical" evidence="7">
    <location>
        <begin position="137"/>
        <end position="158"/>
    </location>
</feature>
<comment type="similarity">
    <text evidence="2">Belongs to the SLC35F solute transporter family.</text>
</comment>
<dbReference type="EMBL" id="MLYV02000860">
    <property type="protein sequence ID" value="PSR76137.1"/>
    <property type="molecule type" value="Genomic_DNA"/>
</dbReference>
<dbReference type="STRING" id="98765.A0A2R6NT11"/>
<evidence type="ECO:0000313" key="9">
    <source>
        <dbReference type="Proteomes" id="UP000186601"/>
    </source>
</evidence>
<dbReference type="GO" id="GO:0016020">
    <property type="term" value="C:membrane"/>
    <property type="evidence" value="ECO:0007669"/>
    <property type="project" value="UniProtKB-SubCell"/>
</dbReference>